<dbReference type="AlphaFoldDB" id="A0A3A6TAS9"/>
<evidence type="ECO:0000313" key="3">
    <source>
        <dbReference type="Proteomes" id="UP000273022"/>
    </source>
</evidence>
<dbReference type="GO" id="GO:0004803">
    <property type="term" value="F:transposase activity"/>
    <property type="evidence" value="ECO:0007669"/>
    <property type="project" value="InterPro"/>
</dbReference>
<dbReference type="GO" id="GO:0003677">
    <property type="term" value="F:DNA binding"/>
    <property type="evidence" value="ECO:0007669"/>
    <property type="project" value="InterPro"/>
</dbReference>
<dbReference type="EMBL" id="QYYH01000186">
    <property type="protein sequence ID" value="RJY05349.1"/>
    <property type="molecule type" value="Genomic_DNA"/>
</dbReference>
<dbReference type="InterPro" id="IPR012337">
    <property type="entry name" value="RNaseH-like_sf"/>
</dbReference>
<dbReference type="SUPFAM" id="SSF53098">
    <property type="entry name" value="Ribonuclease H-like"/>
    <property type="match status" value="1"/>
</dbReference>
<organism evidence="2 3">
    <name type="scientific">Parashewanella spongiae</name>
    <dbReference type="NCBI Taxonomy" id="342950"/>
    <lineage>
        <taxon>Bacteria</taxon>
        <taxon>Pseudomonadati</taxon>
        <taxon>Pseudomonadota</taxon>
        <taxon>Gammaproteobacteria</taxon>
        <taxon>Alteromonadales</taxon>
        <taxon>Shewanellaceae</taxon>
        <taxon>Parashewanella</taxon>
    </lineage>
</organism>
<protein>
    <submittedName>
        <fullName evidence="2">IS4/IS5 family transposase</fullName>
    </submittedName>
</protein>
<dbReference type="GO" id="GO:0006313">
    <property type="term" value="P:DNA transposition"/>
    <property type="evidence" value="ECO:0007669"/>
    <property type="project" value="InterPro"/>
</dbReference>
<reference evidence="2 3" key="1">
    <citation type="submission" date="2018-09" db="EMBL/GenBank/DDBJ databases">
        <title>Phylogeny of the Shewanellaceae, and recommendation for two new genera, Pseudoshewanella and Parashewanella.</title>
        <authorList>
            <person name="Wang G."/>
        </authorList>
    </citation>
    <scope>NUCLEOTIDE SEQUENCE [LARGE SCALE GENOMIC DNA]</scope>
    <source>
        <strain evidence="2 3">KCTC 22492</strain>
    </source>
</reference>
<dbReference type="Proteomes" id="UP000273022">
    <property type="component" value="Unassembled WGS sequence"/>
</dbReference>
<sequence length="275" mass="32026">MPVNYRIYDKSEGKTKNDYFQDMLGEVLTWGLKPAFVTGDSWYSGVPNLKKVKNHQTGFMFAVESNRAVSLEKGKLQQVQALDVPDDGLEVWLKDFGKVKLFRTMLKDQQRHYVVYLPEGNFNYLLRKEFLSIHDHHWQIEQYHGAIKQVCHIEHFQVRNEQPIRNHIFASICSFVHLQKMQAADVISNVYKHQRDLYKGVVAGFIATFSEGKSCLEPKFQNFVNAQFLKHYSKIPQVFDALYEEDYMELSDYQEHQASTMKLGEDARVIASAMT</sequence>
<comment type="caution">
    <text evidence="2">The sequence shown here is derived from an EMBL/GenBank/DDBJ whole genome shotgun (WGS) entry which is preliminary data.</text>
</comment>
<dbReference type="Pfam" id="PF01609">
    <property type="entry name" value="DDE_Tnp_1"/>
    <property type="match status" value="1"/>
</dbReference>
<dbReference type="InterPro" id="IPR002559">
    <property type="entry name" value="Transposase_11"/>
</dbReference>
<gene>
    <name evidence="2" type="ORF">D5R81_18570</name>
</gene>
<keyword evidence="3" id="KW-1185">Reference proteome</keyword>
<feature type="domain" description="Transposase IS4-like" evidence="1">
    <location>
        <begin position="14"/>
        <end position="174"/>
    </location>
</feature>
<accession>A0A3A6TAS9</accession>
<name>A0A3A6TAS9_9GAMM</name>
<evidence type="ECO:0000313" key="2">
    <source>
        <dbReference type="EMBL" id="RJY05349.1"/>
    </source>
</evidence>
<evidence type="ECO:0000259" key="1">
    <source>
        <dbReference type="Pfam" id="PF01609"/>
    </source>
</evidence>
<proteinExistence type="predicted"/>